<dbReference type="InterPro" id="IPR020846">
    <property type="entry name" value="MFS_dom"/>
</dbReference>
<evidence type="ECO:0000259" key="8">
    <source>
        <dbReference type="PROSITE" id="PS50850"/>
    </source>
</evidence>
<feature type="transmembrane region" description="Helical" evidence="7">
    <location>
        <begin position="23"/>
        <end position="45"/>
    </location>
</feature>
<feature type="transmembrane region" description="Helical" evidence="7">
    <location>
        <begin position="120"/>
        <end position="142"/>
    </location>
</feature>
<dbReference type="GO" id="GO:0016020">
    <property type="term" value="C:membrane"/>
    <property type="evidence" value="ECO:0007669"/>
    <property type="project" value="UniProtKB-SubCell"/>
</dbReference>
<reference evidence="9 10" key="1">
    <citation type="submission" date="2017-05" db="EMBL/GenBank/DDBJ databases">
        <title>The Genome Sequence of Tsuchiyaea wingfieldii DSM 27421.</title>
        <authorList>
            <person name="Cuomo C."/>
            <person name="Passer A."/>
            <person name="Billmyre B."/>
            <person name="Heitman J."/>
        </authorList>
    </citation>
    <scope>NUCLEOTIDE SEQUENCE [LARGE SCALE GENOMIC DNA]</scope>
    <source>
        <strain evidence="9 10">DSM 27421</strain>
    </source>
</reference>
<evidence type="ECO:0000313" key="10">
    <source>
        <dbReference type="Proteomes" id="UP000322245"/>
    </source>
</evidence>
<dbReference type="PANTHER" id="PTHR23506:SF23">
    <property type="entry name" value="GH10249P"/>
    <property type="match status" value="1"/>
</dbReference>
<proteinExistence type="inferred from homology"/>
<name>A0A5D3AXQ8_9TREE</name>
<dbReference type="AlphaFoldDB" id="A0A5D3AXQ8"/>
<dbReference type="Proteomes" id="UP000322245">
    <property type="component" value="Unassembled WGS sequence"/>
</dbReference>
<gene>
    <name evidence="9" type="ORF">B9479_003092</name>
</gene>
<dbReference type="PANTHER" id="PTHR23506">
    <property type="entry name" value="GH10249P"/>
    <property type="match status" value="1"/>
</dbReference>
<evidence type="ECO:0000256" key="3">
    <source>
        <dbReference type="ARBA" id="ARBA00022448"/>
    </source>
</evidence>
<feature type="transmembrane region" description="Helical" evidence="7">
    <location>
        <begin position="65"/>
        <end position="87"/>
    </location>
</feature>
<accession>A0A5D3AXQ8</accession>
<dbReference type="GO" id="GO:0022857">
    <property type="term" value="F:transmembrane transporter activity"/>
    <property type="evidence" value="ECO:0007669"/>
    <property type="project" value="InterPro"/>
</dbReference>
<organism evidence="9 10">
    <name type="scientific">Cryptococcus floricola</name>
    <dbReference type="NCBI Taxonomy" id="2591691"/>
    <lineage>
        <taxon>Eukaryota</taxon>
        <taxon>Fungi</taxon>
        <taxon>Dikarya</taxon>
        <taxon>Basidiomycota</taxon>
        <taxon>Agaricomycotina</taxon>
        <taxon>Tremellomycetes</taxon>
        <taxon>Tremellales</taxon>
        <taxon>Cryptococcaceae</taxon>
        <taxon>Cryptococcus</taxon>
    </lineage>
</organism>
<comment type="subcellular location">
    <subcellularLocation>
        <location evidence="1">Membrane</location>
        <topology evidence="1">Multi-pass membrane protein</topology>
    </subcellularLocation>
</comment>
<protein>
    <recommendedName>
        <fullName evidence="8">Major facilitator superfamily (MFS) profile domain-containing protein</fullName>
    </recommendedName>
</protein>
<dbReference type="InterPro" id="IPR036259">
    <property type="entry name" value="MFS_trans_sf"/>
</dbReference>
<dbReference type="PRINTS" id="PR01035">
    <property type="entry name" value="TCRTETA"/>
</dbReference>
<dbReference type="PROSITE" id="PS50850">
    <property type="entry name" value="MFS"/>
    <property type="match status" value="1"/>
</dbReference>
<feature type="domain" description="Major facilitator superfamily (MFS) profile" evidence="8">
    <location>
        <begin position="26"/>
        <end position="457"/>
    </location>
</feature>
<evidence type="ECO:0000256" key="2">
    <source>
        <dbReference type="ARBA" id="ARBA00006829"/>
    </source>
</evidence>
<dbReference type="Gene3D" id="1.20.1250.20">
    <property type="entry name" value="MFS general substrate transporter like domains"/>
    <property type="match status" value="1"/>
</dbReference>
<feature type="transmembrane region" description="Helical" evidence="7">
    <location>
        <begin position="278"/>
        <end position="300"/>
    </location>
</feature>
<evidence type="ECO:0000256" key="1">
    <source>
        <dbReference type="ARBA" id="ARBA00004141"/>
    </source>
</evidence>
<dbReference type="SUPFAM" id="SSF103473">
    <property type="entry name" value="MFS general substrate transporter"/>
    <property type="match status" value="1"/>
</dbReference>
<keyword evidence="4 7" id="KW-0812">Transmembrane</keyword>
<comment type="similarity">
    <text evidence="2">Belongs to the major facilitator superfamily. Vesicular transporter family.</text>
</comment>
<evidence type="ECO:0000256" key="5">
    <source>
        <dbReference type="ARBA" id="ARBA00022989"/>
    </source>
</evidence>
<keyword evidence="6 7" id="KW-0472">Membrane</keyword>
<evidence type="ECO:0000313" key="9">
    <source>
        <dbReference type="EMBL" id="TYJ56247.1"/>
    </source>
</evidence>
<feature type="transmembrane region" description="Helical" evidence="7">
    <location>
        <begin position="154"/>
        <end position="175"/>
    </location>
</feature>
<keyword evidence="5 7" id="KW-1133">Transmembrane helix</keyword>
<evidence type="ECO:0000256" key="6">
    <source>
        <dbReference type="ARBA" id="ARBA00023136"/>
    </source>
</evidence>
<dbReference type="InterPro" id="IPR050930">
    <property type="entry name" value="MFS_Vesicular_Transporter"/>
</dbReference>
<keyword evidence="10" id="KW-1185">Reference proteome</keyword>
<evidence type="ECO:0000256" key="4">
    <source>
        <dbReference type="ARBA" id="ARBA00022692"/>
    </source>
</evidence>
<feature type="transmembrane region" description="Helical" evidence="7">
    <location>
        <begin position="181"/>
        <end position="202"/>
    </location>
</feature>
<comment type="caution">
    <text evidence="9">The sequence shown here is derived from an EMBL/GenBank/DDBJ whole genome shotgun (WGS) entry which is preliminary data.</text>
</comment>
<dbReference type="EMBL" id="NIDF01000027">
    <property type="protein sequence ID" value="TYJ56247.1"/>
    <property type="molecule type" value="Genomic_DNA"/>
</dbReference>
<dbReference type="InterPro" id="IPR011701">
    <property type="entry name" value="MFS"/>
</dbReference>
<evidence type="ECO:0000256" key="7">
    <source>
        <dbReference type="SAM" id="Phobius"/>
    </source>
</evidence>
<dbReference type="Pfam" id="PF07690">
    <property type="entry name" value="MFS_1"/>
    <property type="match status" value="1"/>
</dbReference>
<sequence length="457" mass="50677">MPSDSPEPPSYPRPWGEKWRHSSWFITVVVTYGISVDMIACSIIVPVLPYRLQDLGYSDVSSLTAWLLLAYSVGMVVCAFPVAYYFHKYPHRRWPLIVAVIGMILATILFMLGRPFWTMVVARALVGIFSAVIWTVGFALLCENVRPRHVGRQLGFVMSGMSVGQSIAPFIGGLLYTHIGWHAPFVFCIIILFIDLLLRLCILERSDIRKFHEKRLGLPAGALKPKLVNGEIVMSDHPAMQDARFTELSKTEIEEVHGVVQLKPWEVLGALIKSPRGLTALLVMSVYGVIGGAVGSTLPLRVQEVWNKESDFVGLIFHLFSTCAMTPSGLEATRVARNIEGVSEIRPRLKVDDFTDGNERARSKALETSFRRGQSQASLARHRLDYDFSVGQQTRCLSARLLSRRSHTNLALSFATIILLNVMNAGAKGSGLLTAAESYPFPSTPHAGLKKKLEDLA</sequence>
<keyword evidence="3" id="KW-0813">Transport</keyword>
<dbReference type="InterPro" id="IPR001958">
    <property type="entry name" value="Tet-R_TetA/multi-R_MdtG-like"/>
</dbReference>
<feature type="transmembrane region" description="Helical" evidence="7">
    <location>
        <begin position="94"/>
        <end position="114"/>
    </location>
</feature>